<dbReference type="AlphaFoldDB" id="A0A1I6HHC8"/>
<evidence type="ECO:0000256" key="1">
    <source>
        <dbReference type="SAM" id="SignalP"/>
    </source>
</evidence>
<organism evidence="4 5">
    <name type="scientific">Marinobacter daqiaonensis</name>
    <dbReference type="NCBI Taxonomy" id="650891"/>
    <lineage>
        <taxon>Bacteria</taxon>
        <taxon>Pseudomonadati</taxon>
        <taxon>Pseudomonadota</taxon>
        <taxon>Gammaproteobacteria</taxon>
        <taxon>Pseudomonadales</taxon>
        <taxon>Marinobacteraceae</taxon>
        <taxon>Marinobacter</taxon>
    </lineage>
</organism>
<dbReference type="InterPro" id="IPR025193">
    <property type="entry name" value="DUF4114"/>
</dbReference>
<evidence type="ECO:0000259" key="3">
    <source>
        <dbReference type="Pfam" id="PF13448"/>
    </source>
</evidence>
<evidence type="ECO:0000313" key="5">
    <source>
        <dbReference type="Proteomes" id="UP000198644"/>
    </source>
</evidence>
<dbReference type="EMBL" id="FOYW01000001">
    <property type="protein sequence ID" value="SFR53892.1"/>
    <property type="molecule type" value="Genomic_DNA"/>
</dbReference>
<feature type="signal peptide" evidence="1">
    <location>
        <begin position="1"/>
        <end position="32"/>
    </location>
</feature>
<accession>A0A1I6HHC8</accession>
<evidence type="ECO:0000313" key="4">
    <source>
        <dbReference type="EMBL" id="SFR53892.1"/>
    </source>
</evidence>
<feature type="chain" id="PRO_5011739851" evidence="1">
    <location>
        <begin position="33"/>
        <end position="257"/>
    </location>
</feature>
<dbReference type="Pfam" id="PF13448">
    <property type="entry name" value="DUF4114"/>
    <property type="match status" value="1"/>
</dbReference>
<keyword evidence="5" id="KW-1185">Reference proteome</keyword>
<feature type="domain" description="DUF4114" evidence="3">
    <location>
        <begin position="163"/>
        <end position="228"/>
    </location>
</feature>
<proteinExistence type="predicted"/>
<name>A0A1I6HHC8_9GAMM</name>
<feature type="domain" description="Ice-binding protein C-terminal" evidence="2">
    <location>
        <begin position="233"/>
        <end position="254"/>
    </location>
</feature>
<gene>
    <name evidence="4" type="ORF">SAMN05216203_1246</name>
</gene>
<dbReference type="InterPro" id="IPR013424">
    <property type="entry name" value="Ice-binding_C"/>
</dbReference>
<sequence>MEFVPNKGKNIMNMKLIVTAVALASWAGSANAIFVSDATGNGLQTVLDNITVGPVAGDSSVDVNADQISDDSDTYWETLGAGSATTLVFELANKKNSNTFGIYDQADPTNYVQLFAGGDSPDTPEAQRLLSVAGDGTVSIDGFDTGVQFSSSSFGLYLGRAEPLFYSDSSLNRAGADQMAALKGKGDTVNLAGLGETTWDENSHIIAWEDLAYDRSDRDVNDLVLFVSSITNVPEPGTLALLGLGLVGLGAARRQKA</sequence>
<dbReference type="NCBIfam" id="TIGR02595">
    <property type="entry name" value="PEP_CTERM"/>
    <property type="match status" value="1"/>
</dbReference>
<evidence type="ECO:0000259" key="2">
    <source>
        <dbReference type="Pfam" id="PF07589"/>
    </source>
</evidence>
<keyword evidence="1" id="KW-0732">Signal</keyword>
<dbReference type="Pfam" id="PF07589">
    <property type="entry name" value="PEP-CTERM"/>
    <property type="match status" value="1"/>
</dbReference>
<reference evidence="4 5" key="1">
    <citation type="submission" date="2016-10" db="EMBL/GenBank/DDBJ databases">
        <authorList>
            <person name="de Groot N.N."/>
        </authorList>
    </citation>
    <scope>NUCLEOTIDE SEQUENCE [LARGE SCALE GENOMIC DNA]</scope>
    <source>
        <strain evidence="4 5">CGMCC 1.9167</strain>
    </source>
</reference>
<dbReference type="Proteomes" id="UP000198644">
    <property type="component" value="Unassembled WGS sequence"/>
</dbReference>
<dbReference type="STRING" id="650891.SAMN05216203_1246"/>
<protein>
    <submittedName>
        <fullName evidence="4">PEP-CTERM protein-sorting domain-containing protein</fullName>
    </submittedName>
</protein>